<dbReference type="Proteomes" id="UP000294911">
    <property type="component" value="Unassembled WGS sequence"/>
</dbReference>
<dbReference type="InterPro" id="IPR036637">
    <property type="entry name" value="Phosphohistidine_dom_sf"/>
</dbReference>
<dbReference type="AlphaFoldDB" id="A0A4R2RAH4"/>
<dbReference type="InterPro" id="IPR051549">
    <property type="entry name" value="PEP_Utilizing_Enz"/>
</dbReference>
<dbReference type="SUPFAM" id="SSF52009">
    <property type="entry name" value="Phosphohistidine domain"/>
    <property type="match status" value="1"/>
</dbReference>
<dbReference type="Pfam" id="PF00391">
    <property type="entry name" value="PEP-utilizers"/>
    <property type="match status" value="1"/>
</dbReference>
<dbReference type="Pfam" id="PF01326">
    <property type="entry name" value="PPDK_N"/>
    <property type="match status" value="1"/>
</dbReference>
<accession>A0A4R2RAH4</accession>
<dbReference type="PANTHER" id="PTHR43615:SF1">
    <property type="entry name" value="PPDK_N DOMAIN-CONTAINING PROTEIN"/>
    <property type="match status" value="1"/>
</dbReference>
<feature type="domain" description="Pyruvate phosphate dikinase AMP/ATP-binding" evidence="2">
    <location>
        <begin position="19"/>
        <end position="322"/>
    </location>
</feature>
<dbReference type="Gene3D" id="3.30.470.20">
    <property type="entry name" value="ATP-grasp fold, B domain"/>
    <property type="match status" value="1"/>
</dbReference>
<dbReference type="InterPro" id="IPR008279">
    <property type="entry name" value="PEP-util_enz_mobile_dom"/>
</dbReference>
<protein>
    <submittedName>
        <fullName evidence="3">Pyruvate,water dikinase</fullName>
    </submittedName>
</protein>
<dbReference type="SUPFAM" id="SSF56059">
    <property type="entry name" value="Glutathione synthetase ATP-binding domain-like"/>
    <property type="match status" value="1"/>
</dbReference>
<keyword evidence="3" id="KW-0418">Kinase</keyword>
<dbReference type="PANTHER" id="PTHR43615">
    <property type="entry name" value="PHOSPHOENOLPYRUVATE SYNTHASE-RELATED"/>
    <property type="match status" value="1"/>
</dbReference>
<feature type="domain" description="PEP-utilising enzyme mobile" evidence="1">
    <location>
        <begin position="775"/>
        <end position="845"/>
    </location>
</feature>
<dbReference type="InterPro" id="IPR002192">
    <property type="entry name" value="PPDK_AMP/ATP-bd"/>
</dbReference>
<dbReference type="Gene3D" id="3.30.1490.20">
    <property type="entry name" value="ATP-grasp fold, A domain"/>
    <property type="match status" value="1"/>
</dbReference>
<evidence type="ECO:0000259" key="1">
    <source>
        <dbReference type="Pfam" id="PF00391"/>
    </source>
</evidence>
<dbReference type="OrthoDB" id="9765468at2"/>
<name>A0A4R2RAH4_9PSEU</name>
<evidence type="ECO:0000259" key="2">
    <source>
        <dbReference type="Pfam" id="PF01326"/>
    </source>
</evidence>
<evidence type="ECO:0000313" key="4">
    <source>
        <dbReference type="Proteomes" id="UP000294911"/>
    </source>
</evidence>
<dbReference type="Gene3D" id="3.50.30.10">
    <property type="entry name" value="Phosphohistidine domain"/>
    <property type="match status" value="1"/>
</dbReference>
<dbReference type="RefSeq" id="WP_132875016.1">
    <property type="nucleotide sequence ID" value="NZ_SLXQ01000001.1"/>
</dbReference>
<evidence type="ECO:0000313" key="3">
    <source>
        <dbReference type="EMBL" id="TCP56415.1"/>
    </source>
</evidence>
<dbReference type="GO" id="GO:0016301">
    <property type="term" value="F:kinase activity"/>
    <property type="evidence" value="ECO:0007669"/>
    <property type="project" value="UniProtKB-KW"/>
</dbReference>
<organism evidence="3 4">
    <name type="scientific">Tamaricihabitans halophyticus</name>
    <dbReference type="NCBI Taxonomy" id="1262583"/>
    <lineage>
        <taxon>Bacteria</taxon>
        <taxon>Bacillati</taxon>
        <taxon>Actinomycetota</taxon>
        <taxon>Actinomycetes</taxon>
        <taxon>Pseudonocardiales</taxon>
        <taxon>Pseudonocardiaceae</taxon>
        <taxon>Tamaricihabitans</taxon>
    </lineage>
</organism>
<keyword evidence="3" id="KW-0670">Pyruvate</keyword>
<dbReference type="EMBL" id="SLXQ01000001">
    <property type="protein sequence ID" value="TCP56415.1"/>
    <property type="molecule type" value="Genomic_DNA"/>
</dbReference>
<dbReference type="InterPro" id="IPR013815">
    <property type="entry name" value="ATP_grasp_subdomain_1"/>
</dbReference>
<comment type="caution">
    <text evidence="3">The sequence shown here is derived from an EMBL/GenBank/DDBJ whole genome shotgun (WGS) entry which is preliminary data.</text>
</comment>
<reference evidence="3 4" key="1">
    <citation type="submission" date="2019-03" db="EMBL/GenBank/DDBJ databases">
        <title>Genomic Encyclopedia of Type Strains, Phase IV (KMG-IV): sequencing the most valuable type-strain genomes for metagenomic binning, comparative biology and taxonomic classification.</title>
        <authorList>
            <person name="Goeker M."/>
        </authorList>
    </citation>
    <scope>NUCLEOTIDE SEQUENCE [LARGE SCALE GENOMIC DNA]</scope>
    <source>
        <strain evidence="3 4">DSM 45765</strain>
    </source>
</reference>
<keyword evidence="4" id="KW-1185">Reference proteome</keyword>
<sequence length="856" mass="92207">MSTEPPVVLPFASATAELALIGGKGAGLAELAAAGLPVPDGFHVTTAAYRKATSHPTFLAEVDSALCTVDSSRPETLTTAESRIAAAFAELAMPEEVHRDITAAYHGLGADPSVAVRSSATAEDLPELSFAGQQETVLNVRGADAVIAAVRDCWASLWTARAIGYRARNGISTDQLAMAVVIQLFVPADAAGVLFTADPVTGDAERLIVNAGWGIGDSVVDGSVTPHSAVLDRTSGRIVEENIGAQQVRTVPAAQGTRIEELPPRLRGAAVLDQSTANELAELGAKIEAHYGTPMDIEWTLSDGRLSIVQARPITNLPEQRETWNDSLAGDYLWTSGNVGEAIPDVMTPCTWSLAKMLLADTMAATQLPGYNGFGNIGGRLYLNVSTTAAIAGVMGMSQAKFRSLTEDVFGKLPEETDIPRIPVSRLDIAKALIPVLWRVSRRIRQNARRMPRFLENAVAESARLRKRIGEVNDPKRLAEFWRRELLPYFRTCCQMMEAATRQGGNSPVHTRNQLRAMVDEADAAALFGGLASGGELASLGPVIGLSKLAKGEFDRETFRDEYGHRGPHEYEVSIPYPAEDSDWVDAQLAAFRESSIDVDALLAHQRTERDQAWQRFRAQYPRSVTKMRRQLGLWAKIAHGREATRSEVVRVFAVTRQFVLRAGELTGHGDDLFFLSIEEVIALLDGDQRALASIDIRKATYRYYSSLPRYPTVLRGRFDPGSWAADANRRADLYDEHGTARPASGAVTGFPGSAGVVEAIARVVASPAEGTALRQGEVLVTAATNIGWTPLFPRAAAVVTDVGAPLSHAAIVARELGIPAVVGCGSATMRLRTGDRVRVDGARGTVQRIDEPAER</sequence>
<dbReference type="GO" id="GO:0005524">
    <property type="term" value="F:ATP binding"/>
    <property type="evidence" value="ECO:0007669"/>
    <property type="project" value="InterPro"/>
</dbReference>
<proteinExistence type="predicted"/>
<keyword evidence="3" id="KW-0808">Transferase</keyword>
<gene>
    <name evidence="3" type="ORF">EV191_101358</name>
</gene>